<dbReference type="OrthoDB" id="5348520at2"/>
<sequence>MKFVALSALVAGALALAACETTSTRPYQPSVQNVLAMKAARDAAEQKLKINTASAAEGVETSLTCRALGALEVAPGQTPVEYIHGALQTELFQAELYDQIAGTPVDLKVTQLDFNSFGTGKWTVAITLSSPNLPEGYSTSVDYTFKTSWSALKACQNVIDAFQPTVSALIRKAVEDPNFQRL</sequence>
<proteinExistence type="predicted"/>
<evidence type="ECO:0008006" key="4">
    <source>
        <dbReference type="Google" id="ProtNLM"/>
    </source>
</evidence>
<dbReference type="Proteomes" id="UP000198346">
    <property type="component" value="Unassembled WGS sequence"/>
</dbReference>
<feature type="signal peptide" evidence="1">
    <location>
        <begin position="1"/>
        <end position="17"/>
    </location>
</feature>
<keyword evidence="1" id="KW-0732">Signal</keyword>
<gene>
    <name evidence="2" type="ORF">SAMN06297382_1298</name>
</gene>
<dbReference type="EMBL" id="FZQA01000002">
    <property type="protein sequence ID" value="SNT72260.1"/>
    <property type="molecule type" value="Genomic_DNA"/>
</dbReference>
<evidence type="ECO:0000313" key="2">
    <source>
        <dbReference type="EMBL" id="SNT72260.1"/>
    </source>
</evidence>
<reference evidence="2 3" key="1">
    <citation type="submission" date="2017-07" db="EMBL/GenBank/DDBJ databases">
        <authorList>
            <person name="Sun Z.S."/>
            <person name="Albrecht U."/>
            <person name="Echele G."/>
            <person name="Lee C.C."/>
        </authorList>
    </citation>
    <scope>NUCLEOTIDE SEQUENCE [LARGE SCALE GENOMIC DNA]</scope>
    <source>
        <strain evidence="2 3">CGMCC 1.12710</strain>
    </source>
</reference>
<dbReference type="RefSeq" id="WP_089411767.1">
    <property type="nucleotide sequence ID" value="NZ_FZQA01000002.1"/>
</dbReference>
<protein>
    <recommendedName>
        <fullName evidence="4">Lipoprotein</fullName>
    </recommendedName>
</protein>
<feature type="chain" id="PRO_5012421538" description="Lipoprotein" evidence="1">
    <location>
        <begin position="18"/>
        <end position="182"/>
    </location>
</feature>
<keyword evidence="3" id="KW-1185">Reference proteome</keyword>
<dbReference type="PROSITE" id="PS51257">
    <property type="entry name" value="PROKAR_LIPOPROTEIN"/>
    <property type="match status" value="1"/>
</dbReference>
<name>A0A239PQ46_9PROT</name>
<accession>A0A239PQ46</accession>
<dbReference type="AlphaFoldDB" id="A0A239PQ46"/>
<evidence type="ECO:0000256" key="1">
    <source>
        <dbReference type="SAM" id="SignalP"/>
    </source>
</evidence>
<evidence type="ECO:0000313" key="3">
    <source>
        <dbReference type="Proteomes" id="UP000198346"/>
    </source>
</evidence>
<organism evidence="2 3">
    <name type="scientific">Amphiplicatus metriothermophilus</name>
    <dbReference type="NCBI Taxonomy" id="1519374"/>
    <lineage>
        <taxon>Bacteria</taxon>
        <taxon>Pseudomonadati</taxon>
        <taxon>Pseudomonadota</taxon>
        <taxon>Alphaproteobacteria</taxon>
        <taxon>Parvularculales</taxon>
        <taxon>Parvularculaceae</taxon>
        <taxon>Amphiplicatus</taxon>
    </lineage>
</organism>